<feature type="signal peptide" evidence="2">
    <location>
        <begin position="1"/>
        <end position="28"/>
    </location>
</feature>
<dbReference type="Pfam" id="PF02321">
    <property type="entry name" value="OEP"/>
    <property type="match status" value="2"/>
</dbReference>
<evidence type="ECO:0000256" key="1">
    <source>
        <dbReference type="ARBA" id="ARBA00007613"/>
    </source>
</evidence>
<dbReference type="Gene3D" id="2.20.200.10">
    <property type="entry name" value="Outer membrane efflux proteins (OEP)"/>
    <property type="match status" value="1"/>
</dbReference>
<dbReference type="Proteomes" id="UP001165667">
    <property type="component" value="Unassembled WGS sequence"/>
</dbReference>
<dbReference type="EMBL" id="JAMOIM010000007">
    <property type="protein sequence ID" value="MCW6508922.1"/>
    <property type="molecule type" value="Genomic_DNA"/>
</dbReference>
<keyword evidence="2" id="KW-0449">Lipoprotein</keyword>
<comment type="subcellular location">
    <subcellularLocation>
        <location evidence="2">Cell membrane</location>
        <topology evidence="2">Lipid-anchor</topology>
    </subcellularLocation>
</comment>
<evidence type="ECO:0000313" key="3">
    <source>
        <dbReference type="EMBL" id="MCW6508922.1"/>
    </source>
</evidence>
<keyword evidence="2" id="KW-1134">Transmembrane beta strand</keyword>
<evidence type="ECO:0000313" key="4">
    <source>
        <dbReference type="Proteomes" id="UP001165667"/>
    </source>
</evidence>
<protein>
    <submittedName>
        <fullName evidence="3">Efflux transporter outer membrane subunit</fullName>
    </submittedName>
</protein>
<dbReference type="PANTHER" id="PTHR30203">
    <property type="entry name" value="OUTER MEMBRANE CATION EFFLUX PROTEIN"/>
    <property type="match status" value="1"/>
</dbReference>
<keyword evidence="2" id="KW-0564">Palmitate</keyword>
<dbReference type="Gene3D" id="1.20.1600.10">
    <property type="entry name" value="Outer membrane efflux proteins (OEP)"/>
    <property type="match status" value="1"/>
</dbReference>
<dbReference type="PANTHER" id="PTHR30203:SF25">
    <property type="entry name" value="OUTER MEMBRANE PROTEIN-RELATED"/>
    <property type="match status" value="1"/>
</dbReference>
<comment type="caution">
    <text evidence="3">The sequence shown here is derived from an EMBL/GenBank/DDBJ whole genome shotgun (WGS) entry which is preliminary data.</text>
</comment>
<organism evidence="3 4">
    <name type="scientific">Lichenifustis flavocetrariae</name>
    <dbReference type="NCBI Taxonomy" id="2949735"/>
    <lineage>
        <taxon>Bacteria</taxon>
        <taxon>Pseudomonadati</taxon>
        <taxon>Pseudomonadota</taxon>
        <taxon>Alphaproteobacteria</taxon>
        <taxon>Hyphomicrobiales</taxon>
        <taxon>Lichenihabitantaceae</taxon>
        <taxon>Lichenifustis</taxon>
    </lineage>
</organism>
<dbReference type="SUPFAM" id="SSF56954">
    <property type="entry name" value="Outer membrane efflux proteins (OEP)"/>
    <property type="match status" value="1"/>
</dbReference>
<feature type="chain" id="PRO_5041481901" evidence="2">
    <location>
        <begin position="29"/>
        <end position="537"/>
    </location>
</feature>
<dbReference type="RefSeq" id="WP_282585284.1">
    <property type="nucleotide sequence ID" value="NZ_JAMOIM010000007.1"/>
</dbReference>
<accession>A0AA41Z470</accession>
<keyword evidence="2" id="KW-0732">Signal</keyword>
<dbReference type="NCBIfam" id="TIGR01845">
    <property type="entry name" value="outer_NodT"/>
    <property type="match status" value="1"/>
</dbReference>
<dbReference type="InterPro" id="IPR010131">
    <property type="entry name" value="MdtP/NodT-like"/>
</dbReference>
<proteinExistence type="inferred from homology"/>
<sequence length="537" mass="57807">MMKSFRSMRSWRASTALLGLAILGPALPGCTVGPDFVAPLPQMAESRTFLDTGTPVRTPLPVLKGTTSAPPDVDWWRVFRDPILTRLEARVADQNLDVRTATFRLAESRAQLGTAAAAALPTVNGVANIYRQQYSQNGIVSKVTDSGAVPASLTQGLGTPFESYTAGFDASWELDLWGRVRRSVEAAGAEVDASAEARRDTLVSNLAELARDYVQLRGTQDMIRIARANIKVNQEILDVVRTRQQRGLVTGLDTSSAAQQVEAIQAQLPQLQQQEIQQINAISLLLGQPPLALSQELIADRAVPPSPPRVPIGVPSDLLRRRPDIRRAEAELHAAVAQIGVAVAQFFPTVTITGSPQFNALDPGNVFKASSLQYMNVGPSVSIPIFEGGRLKSNLVLQEARQQEAAVTYQKAVLQAWHDVVNALASLKGDQGRRALLQRQVADAQQALSLARSRYTQGVDNFTTVLQNSQTLLQAQTNLSQATTGISTDLVALYKALGGGWENAFPEGGKSLPPLQPTDALFVPQLPSANPQAPSVN</sequence>
<comment type="similarity">
    <text evidence="1 2">Belongs to the outer membrane factor (OMF) (TC 1.B.17) family.</text>
</comment>
<reference evidence="3" key="1">
    <citation type="submission" date="2022-05" db="EMBL/GenBank/DDBJ databases">
        <authorList>
            <person name="Pankratov T."/>
        </authorList>
    </citation>
    <scope>NUCLEOTIDE SEQUENCE</scope>
    <source>
        <strain evidence="3">BP6-180914</strain>
    </source>
</reference>
<keyword evidence="2" id="KW-0472">Membrane</keyword>
<keyword evidence="2" id="KW-0812">Transmembrane</keyword>
<name>A0AA41Z470_9HYPH</name>
<dbReference type="AlphaFoldDB" id="A0AA41Z470"/>
<gene>
    <name evidence="3" type="ORF">M8523_12915</name>
</gene>
<dbReference type="GO" id="GO:0015562">
    <property type="term" value="F:efflux transmembrane transporter activity"/>
    <property type="evidence" value="ECO:0007669"/>
    <property type="project" value="InterPro"/>
</dbReference>
<evidence type="ECO:0000256" key="2">
    <source>
        <dbReference type="RuleBase" id="RU362097"/>
    </source>
</evidence>
<keyword evidence="4" id="KW-1185">Reference proteome</keyword>
<dbReference type="GO" id="GO:0005886">
    <property type="term" value="C:plasma membrane"/>
    <property type="evidence" value="ECO:0007669"/>
    <property type="project" value="UniProtKB-SubCell"/>
</dbReference>
<dbReference type="InterPro" id="IPR003423">
    <property type="entry name" value="OMP_efflux"/>
</dbReference>